<evidence type="ECO:0000259" key="1">
    <source>
        <dbReference type="Pfam" id="PF00884"/>
    </source>
</evidence>
<protein>
    <submittedName>
        <fullName evidence="2">Arylsulfatase A</fullName>
    </submittedName>
</protein>
<dbReference type="PANTHER" id="PTHR43751">
    <property type="entry name" value="SULFATASE"/>
    <property type="match status" value="1"/>
</dbReference>
<evidence type="ECO:0000313" key="3">
    <source>
        <dbReference type="Proteomes" id="UP000184532"/>
    </source>
</evidence>
<dbReference type="PROSITE" id="PS51257">
    <property type="entry name" value="PROKAR_LIPOPROTEIN"/>
    <property type="match status" value="1"/>
</dbReference>
<feature type="domain" description="Sulfatase N-terminal" evidence="1">
    <location>
        <begin position="36"/>
        <end position="326"/>
    </location>
</feature>
<dbReference type="STRING" id="570519.SAMN04488116_2871"/>
<name>A0A1M5NLX9_9FLAO</name>
<proteinExistence type="predicted"/>
<dbReference type="SUPFAM" id="SSF53649">
    <property type="entry name" value="Alkaline phosphatase-like"/>
    <property type="match status" value="1"/>
</dbReference>
<keyword evidence="3" id="KW-1185">Reference proteome</keyword>
<organism evidence="2 3">
    <name type="scientific">Flagellimonas flava</name>
    <dbReference type="NCBI Taxonomy" id="570519"/>
    <lineage>
        <taxon>Bacteria</taxon>
        <taxon>Pseudomonadati</taxon>
        <taxon>Bacteroidota</taxon>
        <taxon>Flavobacteriia</taxon>
        <taxon>Flavobacteriales</taxon>
        <taxon>Flavobacteriaceae</taxon>
        <taxon>Flagellimonas</taxon>
    </lineage>
</organism>
<dbReference type="EMBL" id="FQWL01000005">
    <property type="protein sequence ID" value="SHG90522.1"/>
    <property type="molecule type" value="Genomic_DNA"/>
</dbReference>
<dbReference type="CDD" id="cd16027">
    <property type="entry name" value="SGSH"/>
    <property type="match status" value="1"/>
</dbReference>
<dbReference type="InterPro" id="IPR017850">
    <property type="entry name" value="Alkaline_phosphatase_core_sf"/>
</dbReference>
<reference evidence="3" key="1">
    <citation type="submission" date="2016-11" db="EMBL/GenBank/DDBJ databases">
        <authorList>
            <person name="Varghese N."/>
            <person name="Submissions S."/>
        </authorList>
    </citation>
    <scope>NUCLEOTIDE SEQUENCE [LARGE SCALE GENOMIC DNA]</scope>
    <source>
        <strain evidence="3">DSM 22638</strain>
    </source>
</reference>
<gene>
    <name evidence="2" type="ORF">SAMN04488116_2871</name>
</gene>
<sequence>MIRLKLQKVILKLFLVLIIFSLGCKDQNKETISEVPNILFAIMDDATYLHMGAYGCDWIDTPNFDRIASEGLLFSRAYTPNAKCAPSRSSILTGRNSWQLEEAANHWCYFPQKFKTYAEVLEENDYHVGYTDKGWAPGIAKNADGSERFLLGKAYNEKITSPPTSKISTVDYAANFSSFLEADKGDRPFCFWYGSREPHRAYEEGSGIRKGGKKIEQIDMVYSFWPDNEAVRSDLLDYAYEIEYFDFQLGKMLKTLEEKGKLDNTIIVVTSDNGMPFPRIKGQEYELSNHLPLAIMWKDGIKNPGRVIDGLVSFIDLAPTFLELAKIGQDSSGMEPITGKSLVKFFDSNQSDVKDTFRDFVLIGKERHDIGRPDDVGYPIRGIVKEDYLFIQNFETERWPAGNPSTGYLNCDGSITKTEILKSREDPKTSHYWNLSFGKRPEYELYNIRTDPECMYNLVNEPELLPTAERLKNLMVSELTKQTDPRILGNGEIFDNYKYADSTGVNFYERYMAGEKLNSGWVNPSDFEKGDFN</sequence>
<dbReference type="Proteomes" id="UP000184532">
    <property type="component" value="Unassembled WGS sequence"/>
</dbReference>
<dbReference type="PANTHER" id="PTHR43751:SF1">
    <property type="entry name" value="SULFATASE ATSG-RELATED"/>
    <property type="match status" value="1"/>
</dbReference>
<dbReference type="Pfam" id="PF00884">
    <property type="entry name" value="Sulfatase"/>
    <property type="match status" value="1"/>
</dbReference>
<dbReference type="AlphaFoldDB" id="A0A1M5NLX9"/>
<dbReference type="OrthoDB" id="9789742at2"/>
<dbReference type="Gene3D" id="3.40.720.10">
    <property type="entry name" value="Alkaline Phosphatase, subunit A"/>
    <property type="match status" value="1"/>
</dbReference>
<accession>A0A1M5NLX9</accession>
<dbReference type="InterPro" id="IPR052701">
    <property type="entry name" value="GAG_Ulvan_Degrading_Sulfatases"/>
</dbReference>
<evidence type="ECO:0000313" key="2">
    <source>
        <dbReference type="EMBL" id="SHG90522.1"/>
    </source>
</evidence>
<dbReference type="InterPro" id="IPR000917">
    <property type="entry name" value="Sulfatase_N"/>
</dbReference>
<dbReference type="RefSeq" id="WP_073180841.1">
    <property type="nucleotide sequence ID" value="NZ_FQWL01000005.1"/>
</dbReference>